<accession>A0A182JJN3</accession>
<sequence length="108" mass="10795">MVCFPCTSSTMFVKPGGRKAAGGVIGGTMSQPGEMTSPTPPKIPLAADGPVGVDAVDETPPPPPPPPPPVAGVPALPGVDPPLPPPLPPLLLLASGNDDHVPRSFLKI</sequence>
<reference evidence="2" key="1">
    <citation type="submission" date="2022-08" db="UniProtKB">
        <authorList>
            <consortium name="EnsemblMetazoa"/>
        </authorList>
    </citation>
    <scope>IDENTIFICATION</scope>
    <source>
        <strain evidence="2">EBRO</strain>
    </source>
</reference>
<evidence type="ECO:0000256" key="1">
    <source>
        <dbReference type="SAM" id="MobiDB-lite"/>
    </source>
</evidence>
<dbReference type="VEuPathDB" id="VectorBase:AATE019314"/>
<dbReference type="AlphaFoldDB" id="A0A182JJN3"/>
<dbReference type="EnsemblMetazoa" id="AATE019314-RA">
    <property type="protein sequence ID" value="AATE019314-PA.1"/>
    <property type="gene ID" value="AATE019314"/>
</dbReference>
<evidence type="ECO:0000313" key="2">
    <source>
        <dbReference type="EnsemblMetazoa" id="AATE019314-PA.1"/>
    </source>
</evidence>
<feature type="compositionally biased region" description="Pro residues" evidence="1">
    <location>
        <begin position="79"/>
        <end position="88"/>
    </location>
</feature>
<proteinExistence type="predicted"/>
<organism evidence="2">
    <name type="scientific">Anopheles atroparvus</name>
    <name type="common">European mosquito</name>
    <dbReference type="NCBI Taxonomy" id="41427"/>
    <lineage>
        <taxon>Eukaryota</taxon>
        <taxon>Metazoa</taxon>
        <taxon>Ecdysozoa</taxon>
        <taxon>Arthropoda</taxon>
        <taxon>Hexapoda</taxon>
        <taxon>Insecta</taxon>
        <taxon>Pterygota</taxon>
        <taxon>Neoptera</taxon>
        <taxon>Endopterygota</taxon>
        <taxon>Diptera</taxon>
        <taxon>Nematocera</taxon>
        <taxon>Culicoidea</taxon>
        <taxon>Culicidae</taxon>
        <taxon>Anophelinae</taxon>
        <taxon>Anopheles</taxon>
    </lineage>
</organism>
<protein>
    <submittedName>
        <fullName evidence="2">Uncharacterized protein</fullName>
    </submittedName>
</protein>
<name>A0A182JJN3_ANOAO</name>
<feature type="compositionally biased region" description="Polar residues" evidence="1">
    <location>
        <begin position="28"/>
        <end position="37"/>
    </location>
</feature>
<feature type="region of interest" description="Disordered" evidence="1">
    <location>
        <begin position="23"/>
        <end position="88"/>
    </location>
</feature>
<feature type="compositionally biased region" description="Pro residues" evidence="1">
    <location>
        <begin position="59"/>
        <end position="71"/>
    </location>
</feature>